<comment type="caution">
    <text evidence="1">The sequence shown here is derived from an EMBL/GenBank/DDBJ whole genome shotgun (WGS) entry which is preliminary data.</text>
</comment>
<protein>
    <recommendedName>
        <fullName evidence="3">DUF1491 family protein</fullName>
    </recommendedName>
</protein>
<dbReference type="OrthoDB" id="9809136at2"/>
<reference evidence="1 2" key="1">
    <citation type="submission" date="2019-03" db="EMBL/GenBank/DDBJ databases">
        <title>Genomic Encyclopedia of Type Strains, Phase III (KMG-III): the genomes of soil and plant-associated and newly described type strains.</title>
        <authorList>
            <person name="Whitman W."/>
        </authorList>
    </citation>
    <scope>NUCLEOTIDE SEQUENCE [LARGE SCALE GENOMIC DNA]</scope>
    <source>
        <strain evidence="1 2">CGMCC 1.7660</strain>
    </source>
</reference>
<proteinExistence type="predicted"/>
<gene>
    <name evidence="1" type="ORF">A8950_2876</name>
</gene>
<dbReference type="InterPro" id="IPR009964">
    <property type="entry name" value="DUF1491"/>
</dbReference>
<name>A0A4R6WKE8_9PROT</name>
<organism evidence="1 2">
    <name type="scientific">Dongia mobilis</name>
    <dbReference type="NCBI Taxonomy" id="578943"/>
    <lineage>
        <taxon>Bacteria</taxon>
        <taxon>Pseudomonadati</taxon>
        <taxon>Pseudomonadota</taxon>
        <taxon>Alphaproteobacteria</taxon>
        <taxon>Rhodospirillales</taxon>
        <taxon>Dongiaceae</taxon>
        <taxon>Dongia</taxon>
    </lineage>
</organism>
<keyword evidence="2" id="KW-1185">Reference proteome</keyword>
<dbReference type="Gene3D" id="3.40.1530.20">
    <property type="entry name" value="Protein of unknown function (DUF1491)"/>
    <property type="match status" value="1"/>
</dbReference>
<evidence type="ECO:0000313" key="1">
    <source>
        <dbReference type="EMBL" id="TDQ81006.1"/>
    </source>
</evidence>
<dbReference type="AlphaFoldDB" id="A0A4R6WKE8"/>
<dbReference type="EMBL" id="SNYW01000010">
    <property type="protein sequence ID" value="TDQ81006.1"/>
    <property type="molecule type" value="Genomic_DNA"/>
</dbReference>
<accession>A0A4R6WKE8</accession>
<dbReference type="Pfam" id="PF07372">
    <property type="entry name" value="DUF1491"/>
    <property type="match status" value="1"/>
</dbReference>
<evidence type="ECO:0008006" key="3">
    <source>
        <dbReference type="Google" id="ProtNLM"/>
    </source>
</evidence>
<dbReference type="Proteomes" id="UP000295783">
    <property type="component" value="Unassembled WGS sequence"/>
</dbReference>
<sequence length="111" mass="12189">MSERLSTELFVQGHLRQCFARGLTAIVAHKGDAWGGAVLVKLNLLGPGCRLLSQTRDEAGEIAWLQVQKGDMMSEADADAYIARQVARDPDLWVVEIEDKAGRNPFPGKLL</sequence>
<evidence type="ECO:0000313" key="2">
    <source>
        <dbReference type="Proteomes" id="UP000295783"/>
    </source>
</evidence>
<dbReference type="RefSeq" id="WP_133614335.1">
    <property type="nucleotide sequence ID" value="NZ_SNYW01000010.1"/>
</dbReference>